<evidence type="ECO:0000256" key="5">
    <source>
        <dbReference type="ARBA" id="ARBA00023136"/>
    </source>
</evidence>
<dbReference type="HOGENOM" id="CLU_034180_16_0_10"/>
<evidence type="ECO:0008006" key="9">
    <source>
        <dbReference type="Google" id="ProtNLM"/>
    </source>
</evidence>
<evidence type="ECO:0000256" key="6">
    <source>
        <dbReference type="SAM" id="Phobius"/>
    </source>
</evidence>
<dbReference type="PANTHER" id="PTHR23513">
    <property type="entry name" value="INTEGRAL MEMBRANE EFFLUX PROTEIN-RELATED"/>
    <property type="match status" value="1"/>
</dbReference>
<dbReference type="CDD" id="cd06173">
    <property type="entry name" value="MFS_MefA_like"/>
    <property type="match status" value="1"/>
</dbReference>
<dbReference type="PANTHER" id="PTHR23513:SF6">
    <property type="entry name" value="MAJOR FACILITATOR SUPERFAMILY ASSOCIATED DOMAIN-CONTAINING PROTEIN"/>
    <property type="match status" value="1"/>
</dbReference>
<dbReference type="InterPro" id="IPR036259">
    <property type="entry name" value="MFS_trans_sf"/>
</dbReference>
<dbReference type="PATRIC" id="fig|1203610.3.peg.593"/>
<evidence type="ECO:0000313" key="7">
    <source>
        <dbReference type="EMBL" id="KKB59594.1"/>
    </source>
</evidence>
<evidence type="ECO:0000256" key="3">
    <source>
        <dbReference type="ARBA" id="ARBA00022692"/>
    </source>
</evidence>
<dbReference type="Proteomes" id="UP000033035">
    <property type="component" value="Unassembled WGS sequence"/>
</dbReference>
<feature type="transmembrane region" description="Helical" evidence="6">
    <location>
        <begin position="167"/>
        <end position="185"/>
    </location>
</feature>
<dbReference type="EMBL" id="AQHW01000003">
    <property type="protein sequence ID" value="KKB59594.1"/>
    <property type="molecule type" value="Genomic_DNA"/>
</dbReference>
<sequence length="405" mass="43953">MNNWKRVFAIIWTGQFFSILTSSIVNFAIILWLSFETKSAEVLAFAAIAAMLPQSVLGLFAGIYIDRWKRKRVMIMADSFIAFCTLILAVLFYLDVAKIGHIYILLALRSVGSAFHMPAMQASVPLLAPKSELIRIAGINQIIQSACNIAGPALAALFISFMEMTNILLLDVIGAALACTSLLFVKIPDPDNTERTQKVHLLKEAREALTEVRAQSGLSWLFVLSIIATFFIMPVSVLFPLMTLDHYSGNAFQISLVEAAWGIGALLGGAFLGMKKFKLNEISLINWMYILLGLTFGLSGILPVSGYPLFVGLTAIGGISGSLYMASFTTVVQTRINPVVMGRVFSFYMSVSLLPSMIGLLSTGFLADNIGIGNTFIIGGALVGIIGVVSFFIPSIGKLKDSFMK</sequence>
<feature type="transmembrane region" description="Helical" evidence="6">
    <location>
        <begin position="284"/>
        <end position="304"/>
    </location>
</feature>
<dbReference type="Pfam" id="PF07690">
    <property type="entry name" value="MFS_1"/>
    <property type="match status" value="1"/>
</dbReference>
<comment type="subcellular location">
    <subcellularLocation>
        <location evidence="1">Cell membrane</location>
        <topology evidence="1">Multi-pass membrane protein</topology>
    </subcellularLocation>
</comment>
<keyword evidence="3 6" id="KW-0812">Transmembrane</keyword>
<dbReference type="GO" id="GO:0022857">
    <property type="term" value="F:transmembrane transporter activity"/>
    <property type="evidence" value="ECO:0007669"/>
    <property type="project" value="InterPro"/>
</dbReference>
<gene>
    <name evidence="7" type="ORF">HMPREF1536_00575</name>
</gene>
<dbReference type="Gene3D" id="1.20.1250.20">
    <property type="entry name" value="MFS general substrate transporter like domains"/>
    <property type="match status" value="1"/>
</dbReference>
<evidence type="ECO:0000313" key="8">
    <source>
        <dbReference type="Proteomes" id="UP000033035"/>
    </source>
</evidence>
<proteinExistence type="predicted"/>
<keyword evidence="2" id="KW-1003">Cell membrane</keyword>
<feature type="transmembrane region" description="Helical" evidence="6">
    <location>
        <begin position="218"/>
        <end position="239"/>
    </location>
</feature>
<name>A0A0F5JPG9_9BACT</name>
<dbReference type="AlphaFoldDB" id="A0A0F5JPG9"/>
<organism evidence="7 8">
    <name type="scientific">Parabacteroides gordonii MS-1 = DSM 23371</name>
    <dbReference type="NCBI Taxonomy" id="1203610"/>
    <lineage>
        <taxon>Bacteria</taxon>
        <taxon>Pseudomonadati</taxon>
        <taxon>Bacteroidota</taxon>
        <taxon>Bacteroidia</taxon>
        <taxon>Bacteroidales</taxon>
        <taxon>Tannerellaceae</taxon>
        <taxon>Parabacteroides</taxon>
    </lineage>
</organism>
<keyword evidence="4 6" id="KW-1133">Transmembrane helix</keyword>
<accession>A0A0F5JPG9</accession>
<dbReference type="GO" id="GO:0005886">
    <property type="term" value="C:plasma membrane"/>
    <property type="evidence" value="ECO:0007669"/>
    <property type="project" value="UniProtKB-SubCell"/>
</dbReference>
<dbReference type="SUPFAM" id="SSF103473">
    <property type="entry name" value="MFS general substrate transporter"/>
    <property type="match status" value="1"/>
</dbReference>
<feature type="transmembrane region" description="Helical" evidence="6">
    <location>
        <begin position="42"/>
        <end position="63"/>
    </location>
</feature>
<evidence type="ECO:0000256" key="4">
    <source>
        <dbReference type="ARBA" id="ARBA00022989"/>
    </source>
</evidence>
<feature type="transmembrane region" description="Helical" evidence="6">
    <location>
        <begin position="310"/>
        <end position="332"/>
    </location>
</feature>
<comment type="caution">
    <text evidence="7">The sequence shown here is derived from an EMBL/GenBank/DDBJ whole genome shotgun (WGS) entry which is preliminary data.</text>
</comment>
<evidence type="ECO:0000256" key="2">
    <source>
        <dbReference type="ARBA" id="ARBA00022475"/>
    </source>
</evidence>
<dbReference type="RefSeq" id="WP_028727866.1">
    <property type="nucleotide sequence ID" value="NZ_AUAE01000019.1"/>
</dbReference>
<feature type="transmembrane region" description="Helical" evidence="6">
    <location>
        <begin position="251"/>
        <end position="272"/>
    </location>
</feature>
<feature type="transmembrane region" description="Helical" evidence="6">
    <location>
        <begin position="344"/>
        <end position="366"/>
    </location>
</feature>
<feature type="transmembrane region" description="Helical" evidence="6">
    <location>
        <begin position="372"/>
        <end position="396"/>
    </location>
</feature>
<evidence type="ECO:0000256" key="1">
    <source>
        <dbReference type="ARBA" id="ARBA00004651"/>
    </source>
</evidence>
<protein>
    <recommendedName>
        <fullName evidence="9">Major facilitator superfamily (MFS) profile domain-containing protein</fullName>
    </recommendedName>
</protein>
<reference evidence="7 8" key="1">
    <citation type="submission" date="2013-04" db="EMBL/GenBank/DDBJ databases">
        <title>The Genome Sequence of Parabacteroides gordonii DSM 23371.</title>
        <authorList>
            <consortium name="The Broad Institute Genomics Platform"/>
            <person name="Earl A."/>
            <person name="Ward D."/>
            <person name="Feldgarden M."/>
            <person name="Gevers D."/>
            <person name="Martens E."/>
            <person name="Sakamoto M."/>
            <person name="Benno Y."/>
            <person name="Suzuki N."/>
            <person name="Matsunaga N."/>
            <person name="Koshihara K."/>
            <person name="Seki M."/>
            <person name="Komiya H."/>
            <person name="Walker B."/>
            <person name="Young S."/>
            <person name="Zeng Q."/>
            <person name="Gargeya S."/>
            <person name="Fitzgerald M."/>
            <person name="Haas B."/>
            <person name="Abouelleil A."/>
            <person name="Allen A.W."/>
            <person name="Alvarado L."/>
            <person name="Arachchi H.M."/>
            <person name="Berlin A.M."/>
            <person name="Chapman S.B."/>
            <person name="Gainer-Dewar J."/>
            <person name="Goldberg J."/>
            <person name="Griggs A."/>
            <person name="Gujja S."/>
            <person name="Hansen M."/>
            <person name="Howarth C."/>
            <person name="Imamovic A."/>
            <person name="Ireland A."/>
            <person name="Larimer J."/>
            <person name="McCowan C."/>
            <person name="Murphy C."/>
            <person name="Pearson M."/>
            <person name="Poon T.W."/>
            <person name="Priest M."/>
            <person name="Roberts A."/>
            <person name="Saif S."/>
            <person name="Shea T."/>
            <person name="Sisk P."/>
            <person name="Sykes S."/>
            <person name="Wortman J."/>
            <person name="Nusbaum C."/>
            <person name="Birren B."/>
        </authorList>
    </citation>
    <scope>NUCLEOTIDE SEQUENCE [LARGE SCALE GENOMIC DNA]</scope>
    <source>
        <strain evidence="7 8">MS-1</strain>
    </source>
</reference>
<keyword evidence="8" id="KW-1185">Reference proteome</keyword>
<keyword evidence="5 6" id="KW-0472">Membrane</keyword>
<feature type="transmembrane region" description="Helical" evidence="6">
    <location>
        <begin position="7"/>
        <end position="30"/>
    </location>
</feature>
<dbReference type="STRING" id="1203610.HMPREF1536_00575"/>
<dbReference type="InterPro" id="IPR011701">
    <property type="entry name" value="MFS"/>
</dbReference>